<dbReference type="PANTHER" id="PTHR15680:SF9">
    <property type="entry name" value="LARGE RIBOSOMAL SUBUNIT PROTEIN BL19M"/>
    <property type="match status" value="1"/>
</dbReference>
<gene>
    <name evidence="6" type="ORF">COU07_02510</name>
</gene>
<dbReference type="Gene3D" id="2.30.30.790">
    <property type="match status" value="1"/>
</dbReference>
<dbReference type="Pfam" id="PF01245">
    <property type="entry name" value="Ribosomal_L19"/>
    <property type="match status" value="1"/>
</dbReference>
<accession>A0A2H0US06</accession>
<dbReference type="InterPro" id="IPR008991">
    <property type="entry name" value="Translation_prot_SH3-like_sf"/>
</dbReference>
<evidence type="ECO:0000256" key="2">
    <source>
        <dbReference type="ARBA" id="ARBA00022980"/>
    </source>
</evidence>
<dbReference type="SUPFAM" id="SSF50104">
    <property type="entry name" value="Translation proteins SH3-like domain"/>
    <property type="match status" value="1"/>
</dbReference>
<evidence type="ECO:0000313" key="6">
    <source>
        <dbReference type="EMBL" id="PIR89194.1"/>
    </source>
</evidence>
<dbReference type="InterPro" id="IPR038657">
    <property type="entry name" value="Ribosomal_bL19_sf"/>
</dbReference>
<evidence type="ECO:0000256" key="1">
    <source>
        <dbReference type="ARBA" id="ARBA00005781"/>
    </source>
</evidence>
<reference evidence="7" key="1">
    <citation type="submission" date="2017-09" db="EMBL/GenBank/DDBJ databases">
        <title>Depth-based differentiation of microbial function through sediment-hosted aquifers and enrichment of novel symbionts in the deep terrestrial subsurface.</title>
        <authorList>
            <person name="Probst A.J."/>
            <person name="Ladd B."/>
            <person name="Jarett J.K."/>
            <person name="Geller-Mcgrath D.E."/>
            <person name="Sieber C.M.K."/>
            <person name="Emerson J.B."/>
            <person name="Anantharaman K."/>
            <person name="Thomas B.C."/>
            <person name="Malmstrom R."/>
            <person name="Stieglmeier M."/>
            <person name="Klingl A."/>
            <person name="Woyke T."/>
            <person name="Ryan C.M."/>
            <person name="Banfield J.F."/>
        </authorList>
    </citation>
    <scope>NUCLEOTIDE SEQUENCE [LARGE SCALE GENOMIC DNA]</scope>
</reference>
<evidence type="ECO:0000256" key="4">
    <source>
        <dbReference type="RuleBase" id="RU000559"/>
    </source>
</evidence>
<dbReference type="AlphaFoldDB" id="A0A2H0US06"/>
<dbReference type="GO" id="GO:1990904">
    <property type="term" value="C:ribonucleoprotein complex"/>
    <property type="evidence" value="ECO:0007669"/>
    <property type="project" value="UniProtKB-KW"/>
</dbReference>
<organism evidence="6 7">
    <name type="scientific">Candidatus Harrisonbacteria bacterium CG10_big_fil_rev_8_21_14_0_10_40_38</name>
    <dbReference type="NCBI Taxonomy" id="1974583"/>
    <lineage>
        <taxon>Bacteria</taxon>
        <taxon>Candidatus Harrisoniibacteriota</taxon>
    </lineage>
</organism>
<comment type="caution">
    <text evidence="6">The sequence shown here is derived from an EMBL/GenBank/DDBJ whole genome shotgun (WGS) entry which is preliminary data.</text>
</comment>
<proteinExistence type="inferred from homology"/>
<protein>
    <recommendedName>
        <fullName evidence="4">50S ribosomal protein L19</fullName>
    </recommendedName>
</protein>
<keyword evidence="3 4" id="KW-0687">Ribonucleoprotein</keyword>
<dbReference type="InterPro" id="IPR001857">
    <property type="entry name" value="Ribosomal_bL19"/>
</dbReference>
<sequence>MIEKQVLEKIKSGATIRVFERVKDKENERLSRFEGVVLSRKHGEEPGASFTVRSLVAGVGVEKVFPVHSPLISKVEILASPRKVSRSKLYFLRDRSRKEVRQRTRVTEQAQKAKIEESKEE</sequence>
<feature type="region of interest" description="Disordered" evidence="5">
    <location>
        <begin position="101"/>
        <end position="121"/>
    </location>
</feature>
<name>A0A2H0US06_9BACT</name>
<dbReference type="PANTHER" id="PTHR15680">
    <property type="entry name" value="RIBOSOMAL PROTEIN L19"/>
    <property type="match status" value="1"/>
</dbReference>
<dbReference type="GO" id="GO:0005840">
    <property type="term" value="C:ribosome"/>
    <property type="evidence" value="ECO:0007669"/>
    <property type="project" value="UniProtKB-KW"/>
</dbReference>
<dbReference type="EMBL" id="PFAZ01000005">
    <property type="protein sequence ID" value="PIR89194.1"/>
    <property type="molecule type" value="Genomic_DNA"/>
</dbReference>
<keyword evidence="2 6" id="KW-0689">Ribosomal protein</keyword>
<dbReference type="PRINTS" id="PR00061">
    <property type="entry name" value="RIBOSOMALL19"/>
</dbReference>
<evidence type="ECO:0000256" key="5">
    <source>
        <dbReference type="SAM" id="MobiDB-lite"/>
    </source>
</evidence>
<comment type="similarity">
    <text evidence="1 4">Belongs to the bacterial ribosomal protein bL19 family.</text>
</comment>
<dbReference type="GO" id="GO:0006412">
    <property type="term" value="P:translation"/>
    <property type="evidence" value="ECO:0007669"/>
    <property type="project" value="InterPro"/>
</dbReference>
<evidence type="ECO:0000313" key="7">
    <source>
        <dbReference type="Proteomes" id="UP000231157"/>
    </source>
</evidence>
<comment type="function">
    <text evidence="4">This protein is located at the 30S-50S ribosomal subunit interface and may play a role in the structure and function of the aminoacyl-tRNA binding site.</text>
</comment>
<dbReference type="Proteomes" id="UP000231157">
    <property type="component" value="Unassembled WGS sequence"/>
</dbReference>
<evidence type="ECO:0000256" key="3">
    <source>
        <dbReference type="ARBA" id="ARBA00023274"/>
    </source>
</evidence>
<dbReference type="GO" id="GO:0003735">
    <property type="term" value="F:structural constituent of ribosome"/>
    <property type="evidence" value="ECO:0007669"/>
    <property type="project" value="InterPro"/>
</dbReference>